<feature type="active site" description="O-(5'-phospho-DNA)-serine intermediate" evidence="4 5">
    <location>
        <position position="11"/>
    </location>
</feature>
<dbReference type="AlphaFoldDB" id="A0A252F194"/>
<dbReference type="SUPFAM" id="SSF53041">
    <property type="entry name" value="Resolvase-like"/>
    <property type="match status" value="1"/>
</dbReference>
<dbReference type="InterPro" id="IPR036162">
    <property type="entry name" value="Resolvase-like_N_sf"/>
</dbReference>
<accession>A0A252F194</accession>
<evidence type="ECO:0000259" key="6">
    <source>
        <dbReference type="PROSITE" id="PS51736"/>
    </source>
</evidence>
<evidence type="ECO:0000256" key="5">
    <source>
        <dbReference type="PROSITE-ProRule" id="PRU10137"/>
    </source>
</evidence>
<dbReference type="CDD" id="cd03768">
    <property type="entry name" value="SR_ResInv"/>
    <property type="match status" value="1"/>
</dbReference>
<dbReference type="Gene3D" id="3.40.50.1390">
    <property type="entry name" value="Resolvase, N-terminal catalytic domain"/>
    <property type="match status" value="1"/>
</dbReference>
<protein>
    <recommendedName>
        <fullName evidence="6">Resolvase/invertase-type recombinase catalytic domain-containing protein</fullName>
    </recommendedName>
</protein>
<evidence type="ECO:0000256" key="4">
    <source>
        <dbReference type="PIRSR" id="PIRSR606118-50"/>
    </source>
</evidence>
<evidence type="ECO:0000256" key="1">
    <source>
        <dbReference type="ARBA" id="ARBA00022908"/>
    </source>
</evidence>
<keyword evidence="8" id="KW-1185">Reference proteome</keyword>
<evidence type="ECO:0000313" key="7">
    <source>
        <dbReference type="EMBL" id="OUM19595.1"/>
    </source>
</evidence>
<dbReference type="PANTHER" id="PTHR30461:SF2">
    <property type="entry name" value="SERINE RECOMBINASE PINE-RELATED"/>
    <property type="match status" value="1"/>
</dbReference>
<gene>
    <name evidence="7" type="ORF">CBW42_12355</name>
</gene>
<dbReference type="RefSeq" id="WP_087022134.1">
    <property type="nucleotide sequence ID" value="NZ_CP178353.1"/>
</dbReference>
<keyword evidence="1" id="KW-0229">DNA integration</keyword>
<dbReference type="Proteomes" id="UP000194903">
    <property type="component" value="Unassembled WGS sequence"/>
</dbReference>
<dbReference type="PANTHER" id="PTHR30461">
    <property type="entry name" value="DNA-INVERTASE FROM LAMBDOID PROPHAGE"/>
    <property type="match status" value="1"/>
</dbReference>
<dbReference type="InterPro" id="IPR050639">
    <property type="entry name" value="SSR_resolvase"/>
</dbReference>
<dbReference type="EMBL" id="NHOC01000014">
    <property type="protein sequence ID" value="OUM19595.1"/>
    <property type="molecule type" value="Genomic_DNA"/>
</dbReference>
<dbReference type="GO" id="GO:0000150">
    <property type="term" value="F:DNA strand exchange activity"/>
    <property type="evidence" value="ECO:0007669"/>
    <property type="project" value="InterPro"/>
</dbReference>
<evidence type="ECO:0000256" key="2">
    <source>
        <dbReference type="ARBA" id="ARBA00023125"/>
    </source>
</evidence>
<feature type="domain" description="Resolvase/invertase-type recombinase catalytic" evidence="6">
    <location>
        <begin position="3"/>
        <end position="150"/>
    </location>
</feature>
<evidence type="ECO:0000256" key="3">
    <source>
        <dbReference type="ARBA" id="ARBA00023172"/>
    </source>
</evidence>
<keyword evidence="2" id="KW-0238">DNA-binding</keyword>
<name>A0A252F194_9FIRM</name>
<sequence length="216" mass="24618">MSKEVGYVRVSSAGQNLERQIEALRKYVPDEMIVTDKVSGKDFNRPGYQSLKVGIGKLVEGDTLYIKSLDRLGRNKSETIEELRYFKNIGVQVKVLDIPTTMIDRVEGQEWVFDMINNLLIEVLASVAEQERKTTKQRQAEGVACMPVDENGKKYSAKTGRYRGRPALTAPKNWNEVYAAWKAGEITAKEAMEKTETKRTSFYKLVKLTEEEQNKN</sequence>
<reference evidence="7 8" key="1">
    <citation type="submission" date="2017-05" db="EMBL/GenBank/DDBJ databases">
        <title>Butyricicoccus porcorum sp. nov. a butyrate-producing bacterium from the swine intestinal tract.</title>
        <authorList>
            <person name="Trachsel J."/>
            <person name="Humphrey S."/>
            <person name="Allen H.K."/>
        </authorList>
    </citation>
    <scope>NUCLEOTIDE SEQUENCE [LARGE SCALE GENOMIC DNA]</scope>
    <source>
        <strain evidence="7">BB10</strain>
    </source>
</reference>
<organism evidence="7 8">
    <name type="scientific">Butyricicoccus porcorum</name>
    <dbReference type="NCBI Taxonomy" id="1945634"/>
    <lineage>
        <taxon>Bacteria</taxon>
        <taxon>Bacillati</taxon>
        <taxon>Bacillota</taxon>
        <taxon>Clostridia</taxon>
        <taxon>Eubacteriales</taxon>
        <taxon>Butyricicoccaceae</taxon>
        <taxon>Butyricicoccus</taxon>
    </lineage>
</organism>
<dbReference type="Pfam" id="PF00239">
    <property type="entry name" value="Resolvase"/>
    <property type="match status" value="1"/>
</dbReference>
<dbReference type="InterPro" id="IPR006119">
    <property type="entry name" value="Resolv_N"/>
</dbReference>
<proteinExistence type="predicted"/>
<dbReference type="PROSITE" id="PS51736">
    <property type="entry name" value="RECOMBINASES_3"/>
    <property type="match status" value="1"/>
</dbReference>
<dbReference type="GO" id="GO:0015074">
    <property type="term" value="P:DNA integration"/>
    <property type="evidence" value="ECO:0007669"/>
    <property type="project" value="UniProtKB-KW"/>
</dbReference>
<dbReference type="InterPro" id="IPR006118">
    <property type="entry name" value="Recombinase_CS"/>
</dbReference>
<keyword evidence="3" id="KW-0233">DNA recombination</keyword>
<dbReference type="PROSITE" id="PS00397">
    <property type="entry name" value="RECOMBINASES_1"/>
    <property type="match status" value="1"/>
</dbReference>
<comment type="caution">
    <text evidence="7">The sequence shown here is derived from an EMBL/GenBank/DDBJ whole genome shotgun (WGS) entry which is preliminary data.</text>
</comment>
<evidence type="ECO:0000313" key="8">
    <source>
        <dbReference type="Proteomes" id="UP000194903"/>
    </source>
</evidence>
<dbReference type="SMART" id="SM00857">
    <property type="entry name" value="Resolvase"/>
    <property type="match status" value="1"/>
</dbReference>
<dbReference type="GO" id="GO:0003677">
    <property type="term" value="F:DNA binding"/>
    <property type="evidence" value="ECO:0007669"/>
    <property type="project" value="UniProtKB-KW"/>
</dbReference>
<dbReference type="OrthoDB" id="9797501at2"/>